<dbReference type="Proteomes" id="UP000249725">
    <property type="component" value="Unassembled WGS sequence"/>
</dbReference>
<dbReference type="AlphaFoldDB" id="A0A328ADH9"/>
<evidence type="ECO:0000313" key="3">
    <source>
        <dbReference type="Proteomes" id="UP000249725"/>
    </source>
</evidence>
<dbReference type="OrthoDB" id="9758603at2"/>
<reference evidence="3" key="1">
    <citation type="submission" date="2018-05" db="EMBL/GenBank/DDBJ databases">
        <authorList>
            <person name="Li X."/>
        </authorList>
    </citation>
    <scope>NUCLEOTIDE SEQUENCE [LARGE SCALE GENOMIC DNA]</scope>
    <source>
        <strain evidence="3">YIM 73061</strain>
    </source>
</reference>
<dbReference type="Gene3D" id="3.20.20.80">
    <property type="entry name" value="Glycosidases"/>
    <property type="match status" value="1"/>
</dbReference>
<dbReference type="Gene3D" id="2.60.120.260">
    <property type="entry name" value="Galactose-binding domain-like"/>
    <property type="match status" value="1"/>
</dbReference>
<dbReference type="GO" id="GO:0006516">
    <property type="term" value="P:glycoprotein catabolic process"/>
    <property type="evidence" value="ECO:0007669"/>
    <property type="project" value="TreeGrafter"/>
</dbReference>
<dbReference type="PANTHER" id="PTHR43730:SF1">
    <property type="entry name" value="BETA-MANNOSIDASE"/>
    <property type="match status" value="1"/>
</dbReference>
<gene>
    <name evidence="2" type="ORF">DJ018_10105</name>
</gene>
<dbReference type="InterPro" id="IPR017853">
    <property type="entry name" value="GH"/>
</dbReference>
<dbReference type="SUPFAM" id="SSF49303">
    <property type="entry name" value="beta-Galactosidase/glucuronidase domain"/>
    <property type="match status" value="2"/>
</dbReference>
<dbReference type="GO" id="GO:0004567">
    <property type="term" value="F:beta-mannosidase activity"/>
    <property type="evidence" value="ECO:0007669"/>
    <property type="project" value="TreeGrafter"/>
</dbReference>
<sequence>MERLEEGWQMAATPAGACATPADARALPDWVEARAPGTVAQALEAAGLWRRDQPTPLHDQDFWWRLPLPSTGPQRLRLEGLATFAEVWIDVAPLLVSSSMFAPAEAEVQIAPGAELWICFRALTPKLSGKGPRARWRPRMIEHQGLRLVRTTLLGHMPGWCPSVDIVGPWRPISLTATEALHSSDLRLQTDWTGASGRLLADLRLSGALGEVVLACGDAEAAMTPTPDGRLKVELEVSSAEPWWPHTHGPQPLYPVTVRAGGQTLELGRVGFRRLEVDRGLDGEGFALRLNGEAVFCRGAAWITPDLVALSSGREAYEPTLRTARDAGFNMVRVSGVGVYESADFFRVCDELGLLVWQDFMFANFDYPAADPAFRELVRAEAAAVLAGTQGSPSLAVLCGGSEVMQQAAMMGLDPAALDWSLFETVLADVARDLRPDAAFVPNTPCGGAMPFQADKGVTHYYGVGAYERPLEDARRTGVRFAAECLAFANVPQPQTLARGLNAPAVHDPRWKARVPRDRGASWDFEDVRDHYLQRLFGADPYRLRREDPDLYLDLSRVVSGEAMAAVFSEWRRAGSGCGGGLVWTLRDLEIGAGWGLIDADGESKPALHVLRRVLQPVQVLLTDEGVNGLAVHLMNETGAAWSGELRLAAFGDEPGALIDVRREVMLAPRSATTLSGFELVGRFFDLNYAYRFGPRAHQMVLAELRHGEELESQALHVLPGTPRAGAGAVETRVEPDGQGWRLTLRAERLQPYVHVADAAFAPQDDWFPLAPGEPRTVRLSGRQGAAGSGEPQGEILGLGGRVLGAYG</sequence>
<protein>
    <submittedName>
        <fullName evidence="2">Glycoside hydrolase family 2 protein</fullName>
    </submittedName>
</protein>
<keyword evidence="1" id="KW-0326">Glycosidase</keyword>
<proteinExistence type="predicted"/>
<comment type="caution">
    <text evidence="2">The sequence shown here is derived from an EMBL/GenBank/DDBJ whole genome shotgun (WGS) entry which is preliminary data.</text>
</comment>
<dbReference type="InterPro" id="IPR050887">
    <property type="entry name" value="Beta-mannosidase_GH2"/>
</dbReference>
<name>A0A328ADH9_9CAUL</name>
<dbReference type="InterPro" id="IPR008979">
    <property type="entry name" value="Galactose-bd-like_sf"/>
</dbReference>
<dbReference type="SUPFAM" id="SSF49785">
    <property type="entry name" value="Galactose-binding domain-like"/>
    <property type="match status" value="1"/>
</dbReference>
<organism evidence="2 3">
    <name type="scientific">Phenylobacterium deserti</name>
    <dbReference type="NCBI Taxonomy" id="1914756"/>
    <lineage>
        <taxon>Bacteria</taxon>
        <taxon>Pseudomonadati</taxon>
        <taxon>Pseudomonadota</taxon>
        <taxon>Alphaproteobacteria</taxon>
        <taxon>Caulobacterales</taxon>
        <taxon>Caulobacteraceae</taxon>
        <taxon>Phenylobacterium</taxon>
    </lineage>
</organism>
<keyword evidence="2" id="KW-0378">Hydrolase</keyword>
<dbReference type="PANTHER" id="PTHR43730">
    <property type="entry name" value="BETA-MANNOSIDASE"/>
    <property type="match status" value="1"/>
</dbReference>
<keyword evidence="3" id="KW-1185">Reference proteome</keyword>
<evidence type="ECO:0000256" key="1">
    <source>
        <dbReference type="ARBA" id="ARBA00023295"/>
    </source>
</evidence>
<dbReference type="EMBL" id="QFYR01000002">
    <property type="protein sequence ID" value="RAK52557.1"/>
    <property type="molecule type" value="Genomic_DNA"/>
</dbReference>
<evidence type="ECO:0000313" key="2">
    <source>
        <dbReference type="EMBL" id="RAK52557.1"/>
    </source>
</evidence>
<dbReference type="InterPro" id="IPR036156">
    <property type="entry name" value="Beta-gal/glucu_dom_sf"/>
</dbReference>
<accession>A0A328ADH9</accession>
<dbReference type="SUPFAM" id="SSF51445">
    <property type="entry name" value="(Trans)glycosidases"/>
    <property type="match status" value="1"/>
</dbReference>